<feature type="compositionally biased region" description="Pro residues" evidence="1">
    <location>
        <begin position="237"/>
        <end position="249"/>
    </location>
</feature>
<name>A0ABN2TIZ5_9MICO</name>
<feature type="transmembrane region" description="Helical" evidence="2">
    <location>
        <begin position="106"/>
        <end position="128"/>
    </location>
</feature>
<keyword evidence="2" id="KW-0812">Transmembrane</keyword>
<evidence type="ECO:0000313" key="3">
    <source>
        <dbReference type="EMBL" id="GAA2011091.1"/>
    </source>
</evidence>
<protein>
    <submittedName>
        <fullName evidence="3">Uncharacterized protein</fullName>
    </submittedName>
</protein>
<feature type="compositionally biased region" description="Polar residues" evidence="1">
    <location>
        <begin position="264"/>
        <end position="273"/>
    </location>
</feature>
<gene>
    <name evidence="3" type="ORF">GCM10009755_23010</name>
</gene>
<feature type="compositionally biased region" description="Basic and acidic residues" evidence="1">
    <location>
        <begin position="218"/>
        <end position="230"/>
    </location>
</feature>
<proteinExistence type="predicted"/>
<feature type="transmembrane region" description="Helical" evidence="2">
    <location>
        <begin position="176"/>
        <end position="201"/>
    </location>
</feature>
<sequence length="273" mass="28958">MTSQPGPPNRMPQQPMPPFHGGPPPHGGPPGRPPLPPGVRVVQVRPPVPVAPPLPPRRTKLFSAWRTVSLVVLYSALGLELLIGGCAVLFGGLFTLVLTLSSLGSGAWLLTVVPVVLTLVVLGFLIYLPICERRIPWWTHGPHAGFQLLLAIGLFVRAPWIGGSFMGLFGSGSGRFFTGWVIVTGCLALLAIAGSAGALFLRRADIAANPEHWAEVDRRAGVSKASKERAASGPSAEPIPPWEAGPPRGPGAAEPDPTVYDSFLDQNFPHTRK</sequence>
<dbReference type="Proteomes" id="UP001500755">
    <property type="component" value="Unassembled WGS sequence"/>
</dbReference>
<reference evidence="3 4" key="1">
    <citation type="journal article" date="2019" name="Int. J. Syst. Evol. Microbiol.">
        <title>The Global Catalogue of Microorganisms (GCM) 10K type strain sequencing project: providing services to taxonomists for standard genome sequencing and annotation.</title>
        <authorList>
            <consortium name="The Broad Institute Genomics Platform"/>
            <consortium name="The Broad Institute Genome Sequencing Center for Infectious Disease"/>
            <person name="Wu L."/>
            <person name="Ma J."/>
        </authorList>
    </citation>
    <scope>NUCLEOTIDE SEQUENCE [LARGE SCALE GENOMIC DNA]</scope>
    <source>
        <strain evidence="3 4">JCM 14546</strain>
    </source>
</reference>
<evidence type="ECO:0000313" key="4">
    <source>
        <dbReference type="Proteomes" id="UP001500755"/>
    </source>
</evidence>
<feature type="region of interest" description="Disordered" evidence="1">
    <location>
        <begin position="218"/>
        <end position="273"/>
    </location>
</feature>
<keyword evidence="4" id="KW-1185">Reference proteome</keyword>
<evidence type="ECO:0000256" key="2">
    <source>
        <dbReference type="SAM" id="Phobius"/>
    </source>
</evidence>
<feature type="region of interest" description="Disordered" evidence="1">
    <location>
        <begin position="1"/>
        <end position="38"/>
    </location>
</feature>
<organism evidence="3 4">
    <name type="scientific">Brevibacterium samyangense</name>
    <dbReference type="NCBI Taxonomy" id="366888"/>
    <lineage>
        <taxon>Bacteria</taxon>
        <taxon>Bacillati</taxon>
        <taxon>Actinomycetota</taxon>
        <taxon>Actinomycetes</taxon>
        <taxon>Micrococcales</taxon>
        <taxon>Brevibacteriaceae</taxon>
        <taxon>Brevibacterium</taxon>
    </lineage>
</organism>
<feature type="transmembrane region" description="Helical" evidence="2">
    <location>
        <begin position="67"/>
        <end position="100"/>
    </location>
</feature>
<feature type="compositionally biased region" description="Pro residues" evidence="1">
    <location>
        <begin position="1"/>
        <end position="37"/>
    </location>
</feature>
<comment type="caution">
    <text evidence="3">The sequence shown here is derived from an EMBL/GenBank/DDBJ whole genome shotgun (WGS) entry which is preliminary data.</text>
</comment>
<dbReference type="EMBL" id="BAAANO010000020">
    <property type="protein sequence ID" value="GAA2011091.1"/>
    <property type="molecule type" value="Genomic_DNA"/>
</dbReference>
<dbReference type="RefSeq" id="WP_344309838.1">
    <property type="nucleotide sequence ID" value="NZ_BAAANO010000020.1"/>
</dbReference>
<keyword evidence="2" id="KW-1133">Transmembrane helix</keyword>
<keyword evidence="2" id="KW-0472">Membrane</keyword>
<evidence type="ECO:0000256" key="1">
    <source>
        <dbReference type="SAM" id="MobiDB-lite"/>
    </source>
</evidence>
<accession>A0ABN2TIZ5</accession>
<feature type="transmembrane region" description="Helical" evidence="2">
    <location>
        <begin position="148"/>
        <end position="170"/>
    </location>
</feature>